<keyword evidence="3" id="KW-0614">Plasmid</keyword>
<evidence type="ECO:0000256" key="2">
    <source>
        <dbReference type="SAM" id="SignalP"/>
    </source>
</evidence>
<geneLocation type="plasmid" evidence="3 4">
    <name>pCLD</name>
</geneLocation>
<name>B1INS4_CLOBK</name>
<dbReference type="RefSeq" id="WP_012291517.1">
    <property type="nucleotide sequence ID" value="NC_010379.1"/>
</dbReference>
<protein>
    <recommendedName>
        <fullName evidence="5">ATP-binding protein</fullName>
    </recommendedName>
</protein>
<dbReference type="HOGENOM" id="CLU_145279_0_0_9"/>
<dbReference type="KEGG" id="cbb:CLD_A0097"/>
<feature type="signal peptide" evidence="2">
    <location>
        <begin position="1"/>
        <end position="27"/>
    </location>
</feature>
<proteinExistence type="predicted"/>
<organism evidence="3 4">
    <name type="scientific">Clostridium botulinum (strain Okra / Type B1)</name>
    <dbReference type="NCBI Taxonomy" id="498213"/>
    <lineage>
        <taxon>Bacteria</taxon>
        <taxon>Bacillati</taxon>
        <taxon>Bacillota</taxon>
        <taxon>Clostridia</taxon>
        <taxon>Eubacteriales</taxon>
        <taxon>Clostridiaceae</taxon>
        <taxon>Clostridium</taxon>
    </lineage>
</organism>
<keyword evidence="2" id="KW-0732">Signal</keyword>
<evidence type="ECO:0000313" key="4">
    <source>
        <dbReference type="Proteomes" id="UP000008541"/>
    </source>
</evidence>
<evidence type="ECO:0000313" key="3">
    <source>
        <dbReference type="EMBL" id="ACA46984.1"/>
    </source>
</evidence>
<keyword evidence="1" id="KW-0812">Transmembrane</keyword>
<feature type="chain" id="PRO_5002763554" description="ATP-binding protein" evidence="2">
    <location>
        <begin position="28"/>
        <end position="162"/>
    </location>
</feature>
<dbReference type="AlphaFoldDB" id="B1INS4"/>
<reference evidence="3 4" key="1">
    <citation type="journal article" date="2007" name="PLoS ONE">
        <title>Analysis of the neurotoxin complex genes in Clostridium botulinum A1-A4 and B1 strains: BoNT/A3, /Ba4 and /B1 clusters are located within plasmids.</title>
        <authorList>
            <person name="Smith T.J."/>
            <person name="Hill K.K."/>
            <person name="Foley B.T."/>
            <person name="Detter J.C."/>
            <person name="Munk A.C."/>
            <person name="Bruce D.C."/>
            <person name="Doggett N.A."/>
            <person name="Smith L.A."/>
            <person name="Marks J.D."/>
            <person name="Xie G."/>
            <person name="Brettin T.S."/>
        </authorList>
    </citation>
    <scope>NUCLEOTIDE SEQUENCE [LARGE SCALE GENOMIC DNA]</scope>
    <source>
        <strain evidence="4">Okra / Type B1</strain>
        <plasmid evidence="3 4">pCLD</plasmid>
    </source>
</reference>
<feature type="transmembrane region" description="Helical" evidence="1">
    <location>
        <begin position="137"/>
        <end position="161"/>
    </location>
</feature>
<evidence type="ECO:0000256" key="1">
    <source>
        <dbReference type="SAM" id="Phobius"/>
    </source>
</evidence>
<dbReference type="Proteomes" id="UP000008541">
    <property type="component" value="Plasmid pCLD"/>
</dbReference>
<gene>
    <name evidence="3" type="ordered locus">CLD_A0097</name>
</gene>
<evidence type="ECO:0008006" key="5">
    <source>
        <dbReference type="Google" id="ProtNLM"/>
    </source>
</evidence>
<keyword evidence="1" id="KW-1133">Transmembrane helix</keyword>
<sequence>MVSKSNCKKVFFFLILLCFTNIKPVKANTNAIMPMPMPILVDSNKKIDREITSIEQATAIKSKDGEYSSLILNKAVKEPLKLGDLGKGKIRIQVVVGMIEDEPVVMAEKDSVMEQQLKQKVNDKEQRINDNIESAKILKYVLIVLAVFGAIALALDLFIYLF</sequence>
<accession>B1INS4</accession>
<keyword evidence="1" id="KW-0472">Membrane</keyword>
<dbReference type="EMBL" id="CP000940">
    <property type="protein sequence ID" value="ACA46984.1"/>
    <property type="molecule type" value="Genomic_DNA"/>
</dbReference>